<evidence type="ECO:0000256" key="5">
    <source>
        <dbReference type="ARBA" id="ARBA00023180"/>
    </source>
</evidence>
<comment type="subcellular location">
    <subcellularLocation>
        <location evidence="1">Cell membrane</location>
    </subcellularLocation>
</comment>
<evidence type="ECO:0000313" key="10">
    <source>
        <dbReference type="EMBL" id="ACO12711.1"/>
    </source>
</evidence>
<feature type="transmembrane region" description="Helical" evidence="7">
    <location>
        <begin position="295"/>
        <end position="313"/>
    </location>
</feature>
<dbReference type="GO" id="GO:0005886">
    <property type="term" value="C:plasma membrane"/>
    <property type="evidence" value="ECO:0007669"/>
    <property type="project" value="UniProtKB-SubCell"/>
</dbReference>
<keyword evidence="5" id="KW-0325">Glycoprotein</keyword>
<evidence type="ECO:0000256" key="3">
    <source>
        <dbReference type="ARBA" id="ARBA00022729"/>
    </source>
</evidence>
<name>C1BUK8_LEPSM</name>
<evidence type="ECO:0000256" key="4">
    <source>
        <dbReference type="ARBA" id="ARBA00023136"/>
    </source>
</evidence>
<dbReference type="AlphaFoldDB" id="C1BUK8"/>
<gene>
    <name evidence="10" type="primary">GAS1</name>
</gene>
<evidence type="ECO:0000256" key="2">
    <source>
        <dbReference type="ARBA" id="ARBA00022475"/>
    </source>
</evidence>
<keyword evidence="2" id="KW-1003">Cell membrane</keyword>
<protein>
    <submittedName>
        <fullName evidence="10">Growth arrest-specific protein 1</fullName>
    </submittedName>
</protein>
<dbReference type="InterPro" id="IPR039596">
    <property type="entry name" value="GAS1"/>
</dbReference>
<dbReference type="PANTHER" id="PTHR16840:SF3">
    <property type="entry name" value="GROWTH ARREST-SPECIFIC PROTEIN 1"/>
    <property type="match status" value="1"/>
</dbReference>
<dbReference type="GO" id="GO:0051726">
    <property type="term" value="P:regulation of cell cycle"/>
    <property type="evidence" value="ECO:0007669"/>
    <property type="project" value="InterPro"/>
</dbReference>
<dbReference type="PANTHER" id="PTHR16840">
    <property type="entry name" value="GROWTH ARREST-SPECIFIC PROTEIN 1"/>
    <property type="match status" value="1"/>
</dbReference>
<proteinExistence type="evidence at transcript level"/>
<evidence type="ECO:0000256" key="6">
    <source>
        <dbReference type="SAM" id="MobiDB-lite"/>
    </source>
</evidence>
<dbReference type="OrthoDB" id="5950623at2759"/>
<feature type="compositionally biased region" description="Basic and acidic residues" evidence="6">
    <location>
        <begin position="243"/>
        <end position="252"/>
    </location>
</feature>
<evidence type="ECO:0000256" key="1">
    <source>
        <dbReference type="ARBA" id="ARBA00004236"/>
    </source>
</evidence>
<feature type="chain" id="PRO_5002905001" evidence="8">
    <location>
        <begin position="23"/>
        <end position="318"/>
    </location>
</feature>
<evidence type="ECO:0000259" key="9">
    <source>
        <dbReference type="Pfam" id="PF02351"/>
    </source>
</evidence>
<keyword evidence="7" id="KW-1133">Transmembrane helix</keyword>
<sequence>MTGIWIHFYLLVFISLVAQSWSTEDDDTNADSNLESCRFLSLKCSYRGGCGATLRSYLLECNDLIQNKTEICSESCKYTLIGLTSTPEGKSMLDCDCGTDEECLNSRYRLEICSKDSVLYANRQDTVVSCTEAKWICMSDSECSKALEYYNIFCKSMFRGNKCTNRCRNSINILKKQNKAAKLETCFCDNDEILGYKCSDIKRNMKELCLFEDTDVSSSFGGEEQETNPQEKTNEEHIDDEEDKKLEEKDGGETDVVSATTESIFGEEDLISNVIPDESSDHDKPKKSGGNLVKSYLFMDVLSVIILIYRNFIKKSVI</sequence>
<feature type="domain" description="GDNF/GAS1" evidence="9">
    <location>
        <begin position="130"/>
        <end position="206"/>
    </location>
</feature>
<keyword evidence="3 8" id="KW-0732">Signal</keyword>
<evidence type="ECO:0000256" key="8">
    <source>
        <dbReference type="SAM" id="SignalP"/>
    </source>
</evidence>
<evidence type="ECO:0000256" key="7">
    <source>
        <dbReference type="SAM" id="Phobius"/>
    </source>
</evidence>
<accession>C1BUK8</accession>
<dbReference type="EMBL" id="BT078287">
    <property type="protein sequence ID" value="ACO12711.1"/>
    <property type="molecule type" value="mRNA"/>
</dbReference>
<feature type="signal peptide" evidence="8">
    <location>
        <begin position="1"/>
        <end position="22"/>
    </location>
</feature>
<keyword evidence="4 7" id="KW-0472">Membrane</keyword>
<organism evidence="10">
    <name type="scientific">Lepeophtheirus salmonis</name>
    <name type="common">Salmon louse</name>
    <name type="synonym">Caligus salmonis</name>
    <dbReference type="NCBI Taxonomy" id="72036"/>
    <lineage>
        <taxon>Eukaryota</taxon>
        <taxon>Metazoa</taxon>
        <taxon>Ecdysozoa</taxon>
        <taxon>Arthropoda</taxon>
        <taxon>Crustacea</taxon>
        <taxon>Multicrustacea</taxon>
        <taxon>Hexanauplia</taxon>
        <taxon>Copepoda</taxon>
        <taxon>Siphonostomatoida</taxon>
        <taxon>Caligidae</taxon>
        <taxon>Lepeophtheirus</taxon>
    </lineage>
</organism>
<reference evidence="10" key="1">
    <citation type="submission" date="2009-06" db="EMBL/GenBank/DDBJ databases">
        <title>Lepeophtheirus salmonis ESTs and full-length cDNAs.</title>
        <authorList>
            <person name="Yasuike M."/>
            <person name="von Schalburg K."/>
            <person name="Cooper G."/>
            <person name="Leong J."/>
            <person name="Jones S.R.M."/>
            <person name="Koop B.F."/>
        </authorList>
    </citation>
    <scope>NUCLEOTIDE SEQUENCE</scope>
    <source>
        <strain evidence="10">Pacific form</strain>
        <tissue evidence="10">Whole</tissue>
    </source>
</reference>
<dbReference type="InterPro" id="IPR016017">
    <property type="entry name" value="GDNF/GAS1"/>
</dbReference>
<dbReference type="Pfam" id="PF02351">
    <property type="entry name" value="GDNF"/>
    <property type="match status" value="1"/>
</dbReference>
<feature type="region of interest" description="Disordered" evidence="6">
    <location>
        <begin position="217"/>
        <end position="287"/>
    </location>
</feature>
<keyword evidence="7" id="KW-0812">Transmembrane</keyword>